<dbReference type="Gene3D" id="1.10.8.20">
    <property type="entry name" value="N-terminal domain of phosphatidylinositol transfer protein sec14p"/>
    <property type="match status" value="1"/>
</dbReference>
<dbReference type="PANTHER" id="PTHR10174:SF200">
    <property type="entry name" value="RETINALDEHYDE-BINDING PROTEIN 1"/>
    <property type="match status" value="1"/>
</dbReference>
<sequence length="287" mass="32801">MSDLNCSKLSVPVMATYLSEETKDQAFTELEESDDVKATSLAQLRQLIEETESVTPCGEMMKRLKTVDDGFLLRFLRTRKFNVEKAFGLIKAYNKYHKKYPDVVGPVSEEEVRQRIHQAQPGVLPYRDHEGRVVLLFNIKDWDPVAYPFWKVVQTYIYLIERLLVSEETQINGIVIIENFEDYSIRQMAAVGISDYKKMIGMLQGAFPLRFKGVHFLGQPSFFVKVYSLIKKFLNSKLLNRVYLHGKNADSFRQAFPPELVPCDFGGTAPQYDGHVAANLILGGDVE</sequence>
<dbReference type="FunCoup" id="H2YUI1">
    <property type="interactions" value="3"/>
</dbReference>
<dbReference type="InterPro" id="IPR036865">
    <property type="entry name" value="CRAL-TRIO_dom_sf"/>
</dbReference>
<dbReference type="eggNOG" id="KOG1471">
    <property type="taxonomic scope" value="Eukaryota"/>
</dbReference>
<keyword evidence="3" id="KW-1185">Reference proteome</keyword>
<dbReference type="SUPFAM" id="SSF46938">
    <property type="entry name" value="CRAL/TRIO N-terminal domain"/>
    <property type="match status" value="1"/>
</dbReference>
<feature type="domain" description="CRAL-TRIO" evidence="1">
    <location>
        <begin position="112"/>
        <end position="273"/>
    </location>
</feature>
<evidence type="ECO:0000313" key="3">
    <source>
        <dbReference type="Proteomes" id="UP000007875"/>
    </source>
</evidence>
<dbReference type="Proteomes" id="UP000007875">
    <property type="component" value="Unassembled WGS sequence"/>
</dbReference>
<dbReference type="InterPro" id="IPR036273">
    <property type="entry name" value="CRAL/TRIO_N_dom_sf"/>
</dbReference>
<reference evidence="2" key="3">
    <citation type="submission" date="2025-09" db="UniProtKB">
        <authorList>
            <consortium name="Ensembl"/>
        </authorList>
    </citation>
    <scope>IDENTIFICATION</scope>
</reference>
<dbReference type="InParanoid" id="H2YUI1"/>
<dbReference type="STRING" id="51511.ENSCSAVP00000008991"/>
<dbReference type="InterPro" id="IPR001251">
    <property type="entry name" value="CRAL-TRIO_dom"/>
</dbReference>
<evidence type="ECO:0000313" key="2">
    <source>
        <dbReference type="Ensembl" id="ENSCSAVP00000008991.1"/>
    </source>
</evidence>
<dbReference type="PRINTS" id="PR00180">
    <property type="entry name" value="CRETINALDHBP"/>
</dbReference>
<protein>
    <recommendedName>
        <fullName evidence="1">CRAL-TRIO domain-containing protein</fullName>
    </recommendedName>
</protein>
<reference evidence="2" key="2">
    <citation type="submission" date="2025-08" db="UniProtKB">
        <authorList>
            <consortium name="Ensembl"/>
        </authorList>
    </citation>
    <scope>IDENTIFICATION</scope>
</reference>
<evidence type="ECO:0000259" key="1">
    <source>
        <dbReference type="PROSITE" id="PS50191"/>
    </source>
</evidence>
<dbReference type="AlphaFoldDB" id="H2YUI1"/>
<dbReference type="GO" id="GO:0016020">
    <property type="term" value="C:membrane"/>
    <property type="evidence" value="ECO:0007669"/>
    <property type="project" value="TreeGrafter"/>
</dbReference>
<accession>H2YUI1</accession>
<reference evidence="3" key="1">
    <citation type="submission" date="2003-08" db="EMBL/GenBank/DDBJ databases">
        <authorList>
            <person name="Birren B."/>
            <person name="Nusbaum C."/>
            <person name="Abebe A."/>
            <person name="Abouelleil A."/>
            <person name="Adekoya E."/>
            <person name="Ait-zahra M."/>
            <person name="Allen N."/>
            <person name="Allen T."/>
            <person name="An P."/>
            <person name="Anderson M."/>
            <person name="Anderson S."/>
            <person name="Arachchi H."/>
            <person name="Armbruster J."/>
            <person name="Bachantsang P."/>
            <person name="Baldwin J."/>
            <person name="Barry A."/>
            <person name="Bayul T."/>
            <person name="Blitshsteyn B."/>
            <person name="Bloom T."/>
            <person name="Blye J."/>
            <person name="Boguslavskiy L."/>
            <person name="Borowsky M."/>
            <person name="Boukhgalter B."/>
            <person name="Brunache A."/>
            <person name="Butler J."/>
            <person name="Calixte N."/>
            <person name="Calvo S."/>
            <person name="Camarata J."/>
            <person name="Campo K."/>
            <person name="Chang J."/>
            <person name="Cheshatsang Y."/>
            <person name="Citroen M."/>
            <person name="Collymore A."/>
            <person name="Considine T."/>
            <person name="Cook A."/>
            <person name="Cooke P."/>
            <person name="Corum B."/>
            <person name="Cuomo C."/>
            <person name="David R."/>
            <person name="Dawoe T."/>
            <person name="Degray S."/>
            <person name="Dodge S."/>
            <person name="Dooley K."/>
            <person name="Dorje P."/>
            <person name="Dorjee K."/>
            <person name="Dorris L."/>
            <person name="Duffey N."/>
            <person name="Dupes A."/>
            <person name="Elkins T."/>
            <person name="Engels R."/>
            <person name="Erickson J."/>
            <person name="Farina A."/>
            <person name="Faro S."/>
            <person name="Ferreira P."/>
            <person name="Fischer H."/>
            <person name="Fitzgerald M."/>
            <person name="Foley K."/>
            <person name="Gage D."/>
            <person name="Galagan J."/>
            <person name="Gearin G."/>
            <person name="Gnerre S."/>
            <person name="Gnirke A."/>
            <person name="Goyette A."/>
            <person name="Graham J."/>
            <person name="Grandbois E."/>
            <person name="Gyaltsen K."/>
            <person name="Hafez N."/>
            <person name="Hagopian D."/>
            <person name="Hagos B."/>
            <person name="Hall J."/>
            <person name="Hatcher B."/>
            <person name="Heller A."/>
            <person name="Higgins H."/>
            <person name="Honan T."/>
            <person name="Horn A."/>
            <person name="Houde N."/>
            <person name="Hughes L."/>
            <person name="Hulme W."/>
            <person name="Husby E."/>
            <person name="Iliev I."/>
            <person name="Jaffe D."/>
            <person name="Jones C."/>
            <person name="Kamal M."/>
            <person name="Kamat A."/>
            <person name="Kamvysselis M."/>
            <person name="Karlsson E."/>
            <person name="Kells C."/>
            <person name="Kieu A."/>
            <person name="Kisner P."/>
            <person name="Kodira C."/>
            <person name="Kulbokas E."/>
            <person name="Labutti K."/>
            <person name="Lama D."/>
            <person name="Landers T."/>
            <person name="Leger J."/>
            <person name="Levine S."/>
            <person name="Lewis D."/>
            <person name="Lewis T."/>
            <person name="Lindblad-toh K."/>
            <person name="Liu X."/>
            <person name="Lokyitsang T."/>
            <person name="Lokyitsang Y."/>
            <person name="Lucien O."/>
            <person name="Lui A."/>
            <person name="Ma L.J."/>
            <person name="Mabbitt R."/>
            <person name="Macdonald J."/>
            <person name="Maclean C."/>
            <person name="Major J."/>
            <person name="Manning J."/>
            <person name="Marabella R."/>
            <person name="Maru K."/>
            <person name="Matthews C."/>
            <person name="Mauceli E."/>
            <person name="Mccarthy M."/>
            <person name="Mcdonough S."/>
            <person name="Mcghee T."/>
            <person name="Meldrim J."/>
            <person name="Meneus L."/>
            <person name="Mesirov J."/>
            <person name="Mihalev A."/>
            <person name="Mihova T."/>
            <person name="Mikkelsen T."/>
            <person name="Mlenga V."/>
            <person name="Moru K."/>
            <person name="Mozes J."/>
            <person name="Mulrain L."/>
            <person name="Munson G."/>
            <person name="Naylor J."/>
            <person name="Newes C."/>
            <person name="Nguyen C."/>
            <person name="Nguyen N."/>
            <person name="Nguyen T."/>
            <person name="Nicol R."/>
            <person name="Nielsen C."/>
            <person name="Nizzari M."/>
            <person name="Norbu C."/>
            <person name="Norbu N."/>
            <person name="O'donnell P."/>
            <person name="Okoawo O."/>
            <person name="O'leary S."/>
            <person name="Omotosho B."/>
            <person name="O'neill K."/>
            <person name="Osman S."/>
            <person name="Parker S."/>
            <person name="Perrin D."/>
            <person name="Phunkhang P."/>
            <person name="Piqani B."/>
            <person name="Purcell S."/>
            <person name="Rachupka T."/>
            <person name="Ramasamy U."/>
            <person name="Rameau R."/>
            <person name="Ray V."/>
            <person name="Raymond C."/>
            <person name="Retta R."/>
            <person name="Richardson S."/>
            <person name="Rise C."/>
            <person name="Rodriguez J."/>
            <person name="Rogers J."/>
            <person name="Rogov P."/>
            <person name="Rutman M."/>
            <person name="Schupbach R."/>
            <person name="Seaman C."/>
            <person name="Settipalli S."/>
            <person name="Sharpe T."/>
            <person name="Sheridan J."/>
            <person name="Sherpa N."/>
            <person name="Shi J."/>
            <person name="Smirnov S."/>
            <person name="Smith C."/>
            <person name="Sougnez C."/>
            <person name="Spencer B."/>
            <person name="Stalker J."/>
            <person name="Stange-thomann N."/>
            <person name="Stavropoulos S."/>
            <person name="Stetson K."/>
            <person name="Stone C."/>
            <person name="Stone S."/>
            <person name="Stubbs M."/>
            <person name="Talamas J."/>
            <person name="Tchuinga P."/>
            <person name="Tenzing P."/>
            <person name="Tesfaye S."/>
            <person name="Theodore J."/>
            <person name="Thoulutsang Y."/>
            <person name="Topham K."/>
            <person name="Towey S."/>
            <person name="Tsamla T."/>
            <person name="Tsomo N."/>
            <person name="Vallee D."/>
            <person name="Vassiliev H."/>
            <person name="Venkataraman V."/>
            <person name="Vinson J."/>
            <person name="Vo A."/>
            <person name="Wade C."/>
            <person name="Wang S."/>
            <person name="Wangchuk T."/>
            <person name="Wangdi T."/>
            <person name="Whittaker C."/>
            <person name="Wilkinson J."/>
            <person name="Wu Y."/>
            <person name="Wyman D."/>
            <person name="Yadav S."/>
            <person name="Yang S."/>
            <person name="Yang X."/>
            <person name="Yeager S."/>
            <person name="Yee E."/>
            <person name="Young G."/>
            <person name="Zainoun J."/>
            <person name="Zembeck L."/>
            <person name="Zimmer A."/>
            <person name="Zody M."/>
            <person name="Lander E."/>
        </authorList>
    </citation>
    <scope>NUCLEOTIDE SEQUENCE [LARGE SCALE GENOMIC DNA]</scope>
</reference>
<dbReference type="GO" id="GO:1902936">
    <property type="term" value="F:phosphatidylinositol bisphosphate binding"/>
    <property type="evidence" value="ECO:0007669"/>
    <property type="project" value="TreeGrafter"/>
</dbReference>
<dbReference type="Pfam" id="PF03765">
    <property type="entry name" value="CRAL_TRIO_N"/>
    <property type="match status" value="1"/>
</dbReference>
<organism evidence="2 3">
    <name type="scientific">Ciona savignyi</name>
    <name type="common">Pacific transparent sea squirt</name>
    <dbReference type="NCBI Taxonomy" id="51511"/>
    <lineage>
        <taxon>Eukaryota</taxon>
        <taxon>Metazoa</taxon>
        <taxon>Chordata</taxon>
        <taxon>Tunicata</taxon>
        <taxon>Ascidiacea</taxon>
        <taxon>Phlebobranchia</taxon>
        <taxon>Cionidae</taxon>
        <taxon>Ciona</taxon>
    </lineage>
</organism>
<dbReference type="SMART" id="SM00516">
    <property type="entry name" value="SEC14"/>
    <property type="match status" value="1"/>
</dbReference>
<dbReference type="GeneTree" id="ENSGT00940000160026"/>
<dbReference type="HOGENOM" id="CLU_046597_4_0_1"/>
<dbReference type="PANTHER" id="PTHR10174">
    <property type="entry name" value="ALPHA-TOCOPHEROL TRANSFER PROTEIN-RELATED"/>
    <property type="match status" value="1"/>
</dbReference>
<dbReference type="SUPFAM" id="SSF52087">
    <property type="entry name" value="CRAL/TRIO domain"/>
    <property type="match status" value="1"/>
</dbReference>
<dbReference type="OMA" id="WHEIAIE"/>
<dbReference type="InterPro" id="IPR011074">
    <property type="entry name" value="CRAL/TRIO_N_dom"/>
</dbReference>
<dbReference type="PROSITE" id="PS50191">
    <property type="entry name" value="CRAL_TRIO"/>
    <property type="match status" value="1"/>
</dbReference>
<dbReference type="Ensembl" id="ENSCSAVT00000009105.1">
    <property type="protein sequence ID" value="ENSCSAVP00000008991.1"/>
    <property type="gene ID" value="ENSCSAVG00000005319.1"/>
</dbReference>
<dbReference type="CDD" id="cd00170">
    <property type="entry name" value="SEC14"/>
    <property type="match status" value="1"/>
</dbReference>
<dbReference type="Gene3D" id="3.40.525.10">
    <property type="entry name" value="CRAL-TRIO lipid binding domain"/>
    <property type="match status" value="1"/>
</dbReference>
<name>H2YUI1_CIOSA</name>
<dbReference type="SMART" id="SM01100">
    <property type="entry name" value="CRAL_TRIO_N"/>
    <property type="match status" value="1"/>
</dbReference>
<dbReference type="Pfam" id="PF00650">
    <property type="entry name" value="CRAL_TRIO"/>
    <property type="match status" value="1"/>
</dbReference>
<proteinExistence type="predicted"/>